<organism evidence="1 2">
    <name type="scientific">Nocardioides soli</name>
    <dbReference type="NCBI Taxonomy" id="1036020"/>
    <lineage>
        <taxon>Bacteria</taxon>
        <taxon>Bacillati</taxon>
        <taxon>Actinomycetota</taxon>
        <taxon>Actinomycetes</taxon>
        <taxon>Propionibacteriales</taxon>
        <taxon>Nocardioidaceae</taxon>
        <taxon>Nocardioides</taxon>
    </lineage>
</organism>
<name>A0A7W4VSK3_9ACTN</name>
<accession>A0A7W4VSK3</accession>
<keyword evidence="2" id="KW-1185">Reference proteome</keyword>
<dbReference type="RefSeq" id="WP_183590975.1">
    <property type="nucleotide sequence ID" value="NZ_JACHWR010000001.1"/>
</dbReference>
<gene>
    <name evidence="1" type="ORF">FHU40_000821</name>
</gene>
<evidence type="ECO:0000313" key="1">
    <source>
        <dbReference type="EMBL" id="MBB3041020.1"/>
    </source>
</evidence>
<comment type="caution">
    <text evidence="1">The sequence shown here is derived from an EMBL/GenBank/DDBJ whole genome shotgun (WGS) entry which is preliminary data.</text>
</comment>
<proteinExistence type="predicted"/>
<protein>
    <submittedName>
        <fullName evidence="1">Phage gpG-like protein</fullName>
    </submittedName>
</protein>
<dbReference type="EMBL" id="JACHWR010000001">
    <property type="protein sequence ID" value="MBB3041020.1"/>
    <property type="molecule type" value="Genomic_DNA"/>
</dbReference>
<dbReference type="Proteomes" id="UP000589626">
    <property type="component" value="Unassembled WGS sequence"/>
</dbReference>
<evidence type="ECO:0000313" key="2">
    <source>
        <dbReference type="Proteomes" id="UP000589626"/>
    </source>
</evidence>
<reference evidence="1 2" key="1">
    <citation type="submission" date="2020-08" db="EMBL/GenBank/DDBJ databases">
        <title>Sequencing the genomes of 1000 actinobacteria strains.</title>
        <authorList>
            <person name="Klenk H.-P."/>
        </authorList>
    </citation>
    <scope>NUCLEOTIDE SEQUENCE [LARGE SCALE GENOMIC DNA]</scope>
    <source>
        <strain evidence="1 2">DSM 105498</strain>
    </source>
</reference>
<sequence length="139" mass="15261">MLDIDVEGRRALGLLDDIGDRLGRPDEMLDLLVDRVHEYERDLFASGGNGQWPALSAKTVALKGSSRVLVDSGDLLADLTTARDLMGDEAVVASDRAYARFHKSGTGRMPRRDPSPQPPEQLVAQWSEDLLGYVVDGQR</sequence>
<dbReference type="AlphaFoldDB" id="A0A7W4VSK3"/>